<dbReference type="AlphaFoldDB" id="A0AA88G9J8"/>
<dbReference type="RefSeq" id="XP_044542976.1">
    <property type="nucleotide sequence ID" value="XM_044687369.1"/>
</dbReference>
<reference evidence="3 4" key="1">
    <citation type="journal article" date="2018" name="BMC Genomics">
        <title>The genome of Naegleria lovaniensis, the basis for a comparative approach to unravel pathogenicity factors of the human pathogenic amoeba N. fowleri.</title>
        <authorList>
            <person name="Liechti N."/>
            <person name="Schurch N."/>
            <person name="Bruggmann R."/>
            <person name="Wittwer M."/>
        </authorList>
    </citation>
    <scope>NUCLEOTIDE SEQUENCE [LARGE SCALE GENOMIC DNA]</scope>
    <source>
        <strain evidence="3 4">ATCC 30569</strain>
    </source>
</reference>
<proteinExistence type="predicted"/>
<dbReference type="EMBL" id="PYSW02000050">
    <property type="protein sequence ID" value="KAG2373802.1"/>
    <property type="molecule type" value="Genomic_DNA"/>
</dbReference>
<dbReference type="Proteomes" id="UP000816034">
    <property type="component" value="Unassembled WGS sequence"/>
</dbReference>
<evidence type="ECO:0000313" key="4">
    <source>
        <dbReference type="Proteomes" id="UP000816034"/>
    </source>
</evidence>
<dbReference type="GeneID" id="68104141"/>
<comment type="caution">
    <text evidence="3">The sequence shown here is derived from an EMBL/GenBank/DDBJ whole genome shotgun (WGS) entry which is preliminary data.</text>
</comment>
<evidence type="ECO:0000256" key="2">
    <source>
        <dbReference type="SAM" id="MobiDB-lite"/>
    </source>
</evidence>
<feature type="region of interest" description="Disordered" evidence="2">
    <location>
        <begin position="115"/>
        <end position="185"/>
    </location>
</feature>
<organism evidence="3 4">
    <name type="scientific">Naegleria lovaniensis</name>
    <name type="common">Amoeba</name>
    <dbReference type="NCBI Taxonomy" id="51637"/>
    <lineage>
        <taxon>Eukaryota</taxon>
        <taxon>Discoba</taxon>
        <taxon>Heterolobosea</taxon>
        <taxon>Tetramitia</taxon>
        <taxon>Eutetramitia</taxon>
        <taxon>Vahlkampfiidae</taxon>
        <taxon>Naegleria</taxon>
    </lineage>
</organism>
<feature type="compositionally biased region" description="Basic residues" evidence="2">
    <location>
        <begin position="121"/>
        <end position="141"/>
    </location>
</feature>
<accession>A0AA88G9J8</accession>
<evidence type="ECO:0000256" key="1">
    <source>
        <dbReference type="SAM" id="Coils"/>
    </source>
</evidence>
<gene>
    <name evidence="3" type="ORF">C9374_011687</name>
</gene>
<protein>
    <submittedName>
        <fullName evidence="3">Uncharacterized protein</fullName>
    </submittedName>
</protein>
<keyword evidence="1" id="KW-0175">Coiled coil</keyword>
<feature type="coiled-coil region" evidence="1">
    <location>
        <begin position="264"/>
        <end position="291"/>
    </location>
</feature>
<evidence type="ECO:0000313" key="3">
    <source>
        <dbReference type="EMBL" id="KAG2373802.1"/>
    </source>
</evidence>
<name>A0AA88G9J8_NAELO</name>
<sequence length="472" mass="55052">MQEQVFSDEEREQRRLELMDRFSNKVYLPKPTNFDSMNPWMQHVFLAGVSSSDDLNKYRSWRKKPCPRPLDENEPLEKRVNQTMNVIEKLVSIVQSEKLMKQAESDKMRAFLINEADNNMNKKKNGMKHPKKSKNKKRGKVRSTTNPVQTSTTNPDASQKASVNNTPSSCPLTSKDVQEGKPYSSLDGKTFLVEQSNESEEGEEDNQAIDYQDISNQNEAEEPPLFTNAVVGSEYHDLKSLMLLKFDELENKIITLGNKIDNVHNTLEKKIDNVQNTLEKKIDNVQNTLEKRMDIIQNKVDRLVGANYENYIRLNIIRKFDIPFQKFFSPLKLSKIDYGLEFHNAQVELEKRNWNDKVTLFTDLLSSDPPSVQFNFVAEKEDENIIIEATVQNITKEEVWKKKFLQLERQLTFYQHCKKTSVHRAVLISPWDWTEEDFAKCVNKLKTMIPLLAALYSQNKFCYDQMNDYHDI</sequence>
<keyword evidence="4" id="KW-1185">Reference proteome</keyword>
<feature type="compositionally biased region" description="Polar residues" evidence="2">
    <location>
        <begin position="142"/>
        <end position="172"/>
    </location>
</feature>